<evidence type="ECO:0000313" key="2">
    <source>
        <dbReference type="Proteomes" id="UP000521358"/>
    </source>
</evidence>
<comment type="caution">
    <text evidence="1">The sequence shown here is derived from an EMBL/GenBank/DDBJ whole genome shotgun (WGS) entry which is preliminary data.</text>
</comment>
<gene>
    <name evidence="1" type="ORF">HED35_08035</name>
</gene>
<accession>A0A369AYM3</accession>
<protein>
    <submittedName>
        <fullName evidence="1">Uncharacterized protein</fullName>
    </submittedName>
</protein>
<dbReference type="RefSeq" id="WP_167800465.1">
    <property type="nucleotide sequence ID" value="NZ_CP081459.1"/>
</dbReference>
<evidence type="ECO:0000313" key="1">
    <source>
        <dbReference type="EMBL" id="NKC68032.1"/>
    </source>
</evidence>
<proteinExistence type="predicted"/>
<dbReference type="GeneID" id="63147625"/>
<dbReference type="EMBL" id="JAAVMB010000008">
    <property type="protein sequence ID" value="NKC68032.1"/>
    <property type="molecule type" value="Genomic_DNA"/>
</dbReference>
<sequence length="53" mass="6217">MKNKNTLVNVLILATATHFLKKWLMGDDKEDVKEVKQDSTLKRKKEQLLELFS</sequence>
<dbReference type="Proteomes" id="UP000521358">
    <property type="component" value="Unassembled WGS sequence"/>
</dbReference>
<organism evidence="1 2">
    <name type="scientific">Vagococcus fluvialis</name>
    <dbReference type="NCBI Taxonomy" id="2738"/>
    <lineage>
        <taxon>Bacteria</taxon>
        <taxon>Bacillati</taxon>
        <taxon>Bacillota</taxon>
        <taxon>Bacilli</taxon>
        <taxon>Lactobacillales</taxon>
        <taxon>Enterococcaceae</taxon>
        <taxon>Vagococcus</taxon>
    </lineage>
</organism>
<reference evidence="1 2" key="1">
    <citation type="submission" date="2020-03" db="EMBL/GenBank/DDBJ databases">
        <title>Bacterial samples isolated from urine from healthy bovine heifers (Gyr breed).</title>
        <authorList>
            <person name="Giannattasio-Ferraz S."/>
            <person name="Maskeri L."/>
            <person name="Penido A."/>
            <person name="Barbosa-Stancioli E.F."/>
            <person name="Putonti C."/>
        </authorList>
    </citation>
    <scope>NUCLEOTIDE SEQUENCE [LARGE SCALE GENOMIC DNA]</scope>
    <source>
        <strain evidence="1 2">UFMG-H7</strain>
    </source>
</reference>
<name>A0A369AYM3_9ENTE</name>
<dbReference type="AlphaFoldDB" id="A0A369AYM3"/>